<feature type="region of interest" description="Disordered" evidence="6">
    <location>
        <begin position="322"/>
        <end position="342"/>
    </location>
</feature>
<evidence type="ECO:0000256" key="1">
    <source>
        <dbReference type="ARBA" id="ARBA00004141"/>
    </source>
</evidence>
<evidence type="ECO:0000256" key="4">
    <source>
        <dbReference type="ARBA" id="ARBA00023136"/>
    </source>
</evidence>
<evidence type="ECO:0000313" key="10">
    <source>
        <dbReference type="Proteomes" id="UP000799436"/>
    </source>
</evidence>
<organism evidence="9 10">
    <name type="scientific">Teratosphaeria nubilosa</name>
    <dbReference type="NCBI Taxonomy" id="161662"/>
    <lineage>
        <taxon>Eukaryota</taxon>
        <taxon>Fungi</taxon>
        <taxon>Dikarya</taxon>
        <taxon>Ascomycota</taxon>
        <taxon>Pezizomycotina</taxon>
        <taxon>Dothideomycetes</taxon>
        <taxon>Dothideomycetidae</taxon>
        <taxon>Mycosphaerellales</taxon>
        <taxon>Teratosphaeriaceae</taxon>
        <taxon>Teratosphaeria</taxon>
    </lineage>
</organism>
<protein>
    <recommendedName>
        <fullName evidence="8">Rhodopsin domain-containing protein</fullName>
    </recommendedName>
</protein>
<evidence type="ECO:0000256" key="2">
    <source>
        <dbReference type="ARBA" id="ARBA00022692"/>
    </source>
</evidence>
<sequence>MATTVIATLMAMKHKPDNDKGPQVLAVTWTLLSVSTVVLAGRLYSKGVKTRRLYWDDGLMVTALLLGYLHACFITVAEEHGLGRHIVYLTPQQRGHTLRWGMATLAPAFLSPMFGRMGFCITMLFLTGTDPRVKKWPVWVFIVLQFLVNVTGVILFFTQCGTNLYVIWDPDKEYLYFDVCMNAKIQTYFQYANGAFNTLTDFYLTLLPAILIEHTRLSLKNKIGLACLLCLSVLAMIASIVKTTEARVLSEIIDYTYDLTPYIVWIVVELNVVIIISSIPLLRPLFKRNPRKLEAHVMRKWEISTSNSIFSKIGAKETLSQVDSEEENLTERPTSTPIGGSSDAAIHITQEVEVTYEPSNLPFVHAALVGLVQGEIQNPKLVKR</sequence>
<name>A0A6G1LHI0_9PEZI</name>
<dbReference type="EMBL" id="ML995815">
    <property type="protein sequence ID" value="KAF2772411.1"/>
    <property type="molecule type" value="Genomic_DNA"/>
</dbReference>
<dbReference type="GO" id="GO:0016020">
    <property type="term" value="C:membrane"/>
    <property type="evidence" value="ECO:0007669"/>
    <property type="project" value="UniProtKB-SubCell"/>
</dbReference>
<evidence type="ECO:0000256" key="3">
    <source>
        <dbReference type="ARBA" id="ARBA00022989"/>
    </source>
</evidence>
<dbReference type="PANTHER" id="PTHR33048:SF47">
    <property type="entry name" value="INTEGRAL MEMBRANE PROTEIN-RELATED"/>
    <property type="match status" value="1"/>
</dbReference>
<feature type="transmembrane region" description="Helical" evidence="7">
    <location>
        <begin position="262"/>
        <end position="282"/>
    </location>
</feature>
<keyword evidence="10" id="KW-1185">Reference proteome</keyword>
<evidence type="ECO:0000256" key="7">
    <source>
        <dbReference type="SAM" id="Phobius"/>
    </source>
</evidence>
<dbReference type="Proteomes" id="UP000799436">
    <property type="component" value="Unassembled WGS sequence"/>
</dbReference>
<gene>
    <name evidence="9" type="ORF">EJ03DRAFT_203606</name>
</gene>
<feature type="domain" description="Rhodopsin" evidence="8">
    <location>
        <begin position="42"/>
        <end position="288"/>
    </location>
</feature>
<feature type="transmembrane region" description="Helical" evidence="7">
    <location>
        <begin position="223"/>
        <end position="242"/>
    </location>
</feature>
<keyword evidence="2 7" id="KW-0812">Transmembrane</keyword>
<proteinExistence type="inferred from homology"/>
<feature type="transmembrane region" description="Helical" evidence="7">
    <location>
        <begin position="57"/>
        <end position="77"/>
    </location>
</feature>
<evidence type="ECO:0000259" key="8">
    <source>
        <dbReference type="Pfam" id="PF20684"/>
    </source>
</evidence>
<feature type="transmembrane region" description="Helical" evidence="7">
    <location>
        <begin position="97"/>
        <end position="126"/>
    </location>
</feature>
<accession>A0A6G1LHI0</accession>
<evidence type="ECO:0000256" key="5">
    <source>
        <dbReference type="ARBA" id="ARBA00038359"/>
    </source>
</evidence>
<dbReference type="InterPro" id="IPR049326">
    <property type="entry name" value="Rhodopsin_dom_fungi"/>
</dbReference>
<dbReference type="OrthoDB" id="3934549at2759"/>
<dbReference type="PANTHER" id="PTHR33048">
    <property type="entry name" value="PTH11-LIKE INTEGRAL MEMBRANE PROTEIN (AFU_ORTHOLOGUE AFUA_5G11245)"/>
    <property type="match status" value="1"/>
</dbReference>
<dbReference type="InterPro" id="IPR052337">
    <property type="entry name" value="SAT4-like"/>
</dbReference>
<reference evidence="9" key="1">
    <citation type="journal article" date="2020" name="Stud. Mycol.">
        <title>101 Dothideomycetes genomes: a test case for predicting lifestyles and emergence of pathogens.</title>
        <authorList>
            <person name="Haridas S."/>
            <person name="Albert R."/>
            <person name="Binder M."/>
            <person name="Bloem J."/>
            <person name="Labutti K."/>
            <person name="Salamov A."/>
            <person name="Andreopoulos B."/>
            <person name="Baker S."/>
            <person name="Barry K."/>
            <person name="Bills G."/>
            <person name="Bluhm B."/>
            <person name="Cannon C."/>
            <person name="Castanera R."/>
            <person name="Culley D."/>
            <person name="Daum C."/>
            <person name="Ezra D."/>
            <person name="Gonzalez J."/>
            <person name="Henrissat B."/>
            <person name="Kuo A."/>
            <person name="Liang C."/>
            <person name="Lipzen A."/>
            <person name="Lutzoni F."/>
            <person name="Magnuson J."/>
            <person name="Mondo S."/>
            <person name="Nolan M."/>
            <person name="Ohm R."/>
            <person name="Pangilinan J."/>
            <person name="Park H.-J."/>
            <person name="Ramirez L."/>
            <person name="Alfaro M."/>
            <person name="Sun H."/>
            <person name="Tritt A."/>
            <person name="Yoshinaga Y."/>
            <person name="Zwiers L.-H."/>
            <person name="Turgeon B."/>
            <person name="Goodwin S."/>
            <person name="Spatafora J."/>
            <person name="Crous P."/>
            <person name="Grigoriev I."/>
        </authorList>
    </citation>
    <scope>NUCLEOTIDE SEQUENCE</scope>
    <source>
        <strain evidence="9">CBS 116005</strain>
    </source>
</reference>
<comment type="subcellular location">
    <subcellularLocation>
        <location evidence="1">Membrane</location>
        <topology evidence="1">Multi-pass membrane protein</topology>
    </subcellularLocation>
</comment>
<keyword evidence="4 7" id="KW-0472">Membrane</keyword>
<comment type="similarity">
    <text evidence="5">Belongs to the SAT4 family.</text>
</comment>
<keyword evidence="3 7" id="KW-1133">Transmembrane helix</keyword>
<feature type="transmembrane region" description="Helical" evidence="7">
    <location>
        <begin position="24"/>
        <end position="45"/>
    </location>
</feature>
<evidence type="ECO:0000313" key="9">
    <source>
        <dbReference type="EMBL" id="KAF2772411.1"/>
    </source>
</evidence>
<feature type="transmembrane region" description="Helical" evidence="7">
    <location>
        <begin position="138"/>
        <end position="168"/>
    </location>
</feature>
<dbReference type="AlphaFoldDB" id="A0A6G1LHI0"/>
<dbReference type="Pfam" id="PF20684">
    <property type="entry name" value="Fung_rhodopsin"/>
    <property type="match status" value="1"/>
</dbReference>
<evidence type="ECO:0000256" key="6">
    <source>
        <dbReference type="SAM" id="MobiDB-lite"/>
    </source>
</evidence>